<dbReference type="OrthoDB" id="3315108at2759"/>
<evidence type="ECO:0000313" key="2">
    <source>
        <dbReference type="Proteomes" id="UP000077266"/>
    </source>
</evidence>
<accession>A0A165HWY5</accession>
<organism evidence="1 2">
    <name type="scientific">Exidia glandulosa HHB12029</name>
    <dbReference type="NCBI Taxonomy" id="1314781"/>
    <lineage>
        <taxon>Eukaryota</taxon>
        <taxon>Fungi</taxon>
        <taxon>Dikarya</taxon>
        <taxon>Basidiomycota</taxon>
        <taxon>Agaricomycotina</taxon>
        <taxon>Agaricomycetes</taxon>
        <taxon>Auriculariales</taxon>
        <taxon>Exidiaceae</taxon>
        <taxon>Exidia</taxon>
    </lineage>
</organism>
<dbReference type="AlphaFoldDB" id="A0A165HWY5"/>
<protein>
    <recommendedName>
        <fullName evidence="3">F-box domain-containing protein</fullName>
    </recommendedName>
</protein>
<evidence type="ECO:0008006" key="3">
    <source>
        <dbReference type="Google" id="ProtNLM"/>
    </source>
</evidence>
<proteinExistence type="predicted"/>
<keyword evidence="2" id="KW-1185">Reference proteome</keyword>
<dbReference type="EMBL" id="KV426006">
    <property type="protein sequence ID" value="KZV92577.1"/>
    <property type="molecule type" value="Genomic_DNA"/>
</dbReference>
<reference evidence="1 2" key="1">
    <citation type="journal article" date="2016" name="Mol. Biol. Evol.">
        <title>Comparative Genomics of Early-Diverging Mushroom-Forming Fungi Provides Insights into the Origins of Lignocellulose Decay Capabilities.</title>
        <authorList>
            <person name="Nagy L.G."/>
            <person name="Riley R."/>
            <person name="Tritt A."/>
            <person name="Adam C."/>
            <person name="Daum C."/>
            <person name="Floudas D."/>
            <person name="Sun H."/>
            <person name="Yadav J.S."/>
            <person name="Pangilinan J."/>
            <person name="Larsson K.H."/>
            <person name="Matsuura K."/>
            <person name="Barry K."/>
            <person name="Labutti K."/>
            <person name="Kuo R."/>
            <person name="Ohm R.A."/>
            <person name="Bhattacharya S.S."/>
            <person name="Shirouzu T."/>
            <person name="Yoshinaga Y."/>
            <person name="Martin F.M."/>
            <person name="Grigoriev I.V."/>
            <person name="Hibbett D.S."/>
        </authorList>
    </citation>
    <scope>NUCLEOTIDE SEQUENCE [LARGE SCALE GENOMIC DNA]</scope>
    <source>
        <strain evidence="1 2">HHB12029</strain>
    </source>
</reference>
<gene>
    <name evidence="1" type="ORF">EXIGLDRAFT_836370</name>
</gene>
<dbReference type="InParanoid" id="A0A165HWY5"/>
<sequence>MVTLSHLSWATLAPELLSLIHEIIAEDFLESKTNADLAHKQAYPWDTRNRDKKTALPPLALKHVARVNKHWHDVANRGLYKVLFIQREQTIKRLVRTVTSNPALLPFIKSVSIDYKFNNLPTQKKALQKALAIRKKANQHTWQFLRLLEPGRLKHLSLEWQSVSPLPSSTDDESALLPCLDGVVSLSLVANHSDARSISEVLHPAAATLRRLSLDVRYMESWTDTIPNDLKLTCIRLHTPNLNVGGLQLLLRSGTIEYLNFVYGYDMKITPQELQPEFFKIAPKLRGLHIEMPHAFSARRKEFIETVITVLHSTQHLETLHLSLEKDDVDAIVAAGLPATLRDFILDYRVTEHSLTYEAGIVEALQQVSSSILAQTLPALRRLAIGSSLHTSPVPIVGNPFTSQVVSAADQGVSLRLLDLFPYEIPWDA</sequence>
<evidence type="ECO:0000313" key="1">
    <source>
        <dbReference type="EMBL" id="KZV92577.1"/>
    </source>
</evidence>
<name>A0A165HWY5_EXIGL</name>
<dbReference type="Proteomes" id="UP000077266">
    <property type="component" value="Unassembled WGS sequence"/>
</dbReference>